<protein>
    <submittedName>
        <fullName evidence="4">Transcriptional regulator</fullName>
    </submittedName>
</protein>
<evidence type="ECO:0000313" key="5">
    <source>
        <dbReference type="Proteomes" id="UP000240419"/>
    </source>
</evidence>
<feature type="coiled-coil region" evidence="2">
    <location>
        <begin position="151"/>
        <end position="182"/>
    </location>
</feature>
<dbReference type="GO" id="GO:0003700">
    <property type="term" value="F:DNA-binding transcription factor activity"/>
    <property type="evidence" value="ECO:0007669"/>
    <property type="project" value="InterPro"/>
</dbReference>
<dbReference type="InterPro" id="IPR001845">
    <property type="entry name" value="HTH_ArsR_DNA-bd_dom"/>
</dbReference>
<dbReference type="Gene3D" id="1.10.10.10">
    <property type="entry name" value="Winged helix-like DNA-binding domain superfamily/Winged helix DNA-binding domain"/>
    <property type="match status" value="1"/>
</dbReference>
<keyword evidence="1" id="KW-0238">DNA-binding</keyword>
<dbReference type="OrthoDB" id="1691727at2"/>
<dbReference type="PRINTS" id="PR00778">
    <property type="entry name" value="HTHARSR"/>
</dbReference>
<evidence type="ECO:0000256" key="1">
    <source>
        <dbReference type="ARBA" id="ARBA00023125"/>
    </source>
</evidence>
<organism evidence="4 5">
    <name type="scientific">Brevibacillus fortis</name>
    <dbReference type="NCBI Taxonomy" id="2126352"/>
    <lineage>
        <taxon>Bacteria</taxon>
        <taxon>Bacillati</taxon>
        <taxon>Bacillota</taxon>
        <taxon>Bacilli</taxon>
        <taxon>Bacillales</taxon>
        <taxon>Paenibacillaceae</taxon>
        <taxon>Brevibacillus</taxon>
    </lineage>
</organism>
<feature type="domain" description="HTH arsR-type" evidence="3">
    <location>
        <begin position="11"/>
        <end position="97"/>
    </location>
</feature>
<dbReference type="AlphaFoldDB" id="A0A2P7VFB5"/>
<evidence type="ECO:0000259" key="3">
    <source>
        <dbReference type="SMART" id="SM00418"/>
    </source>
</evidence>
<dbReference type="SUPFAM" id="SSF46785">
    <property type="entry name" value="Winged helix' DNA-binding domain"/>
    <property type="match status" value="1"/>
</dbReference>
<dbReference type="GO" id="GO:0003677">
    <property type="term" value="F:DNA binding"/>
    <property type="evidence" value="ECO:0007669"/>
    <property type="project" value="UniProtKB-KW"/>
</dbReference>
<dbReference type="InterPro" id="IPR036388">
    <property type="entry name" value="WH-like_DNA-bd_sf"/>
</dbReference>
<evidence type="ECO:0000256" key="2">
    <source>
        <dbReference type="SAM" id="Coils"/>
    </source>
</evidence>
<name>A0A2P7VFB5_9BACL</name>
<comment type="caution">
    <text evidence="4">The sequence shown here is derived from an EMBL/GenBank/DDBJ whole genome shotgun (WGS) entry which is preliminary data.</text>
</comment>
<sequence length="244" mass="28454">MKRYVVVETLDQLKAVSDSLRLQIITMLVKEEYTGKQLATLLSLSPSKVHYHLKELESHGFVEVVRTEEKNGIVQKFYRAVAYDFKVSDDLLPSLREDSILLQETMLNHLRSSMNRLYNAPDESFMLFSDQEDRLPAIAVNSEVKAPRKEIFAWLNKYQALLEELSEMEDRYLERIAAGEAEDTVENFYMVTVGFMTNERYYVAEDDSLPDNYEHQQSEFKHLTGKIVVKKKKEENRDEHSGDK</sequence>
<dbReference type="Proteomes" id="UP000240419">
    <property type="component" value="Unassembled WGS sequence"/>
</dbReference>
<dbReference type="PANTHER" id="PTHR38600:SF2">
    <property type="entry name" value="SLL0088 PROTEIN"/>
    <property type="match status" value="1"/>
</dbReference>
<dbReference type="CDD" id="cd00090">
    <property type="entry name" value="HTH_ARSR"/>
    <property type="match status" value="1"/>
</dbReference>
<dbReference type="EMBL" id="PXZM01000010">
    <property type="protein sequence ID" value="PSJ97915.1"/>
    <property type="molecule type" value="Genomic_DNA"/>
</dbReference>
<dbReference type="PANTHER" id="PTHR38600">
    <property type="entry name" value="TRANSCRIPTIONAL REGULATORY PROTEIN"/>
    <property type="match status" value="1"/>
</dbReference>
<accession>A0A2P7VFB5</accession>
<keyword evidence="2" id="KW-0175">Coiled coil</keyword>
<keyword evidence="5" id="KW-1185">Reference proteome</keyword>
<evidence type="ECO:0000313" key="4">
    <source>
        <dbReference type="EMBL" id="PSJ97915.1"/>
    </source>
</evidence>
<dbReference type="InterPro" id="IPR036390">
    <property type="entry name" value="WH_DNA-bd_sf"/>
</dbReference>
<dbReference type="Pfam" id="PF01022">
    <property type="entry name" value="HTH_5"/>
    <property type="match status" value="1"/>
</dbReference>
<proteinExistence type="predicted"/>
<dbReference type="RefSeq" id="WP_106838246.1">
    <property type="nucleotide sequence ID" value="NZ_JARMEZ010000010.1"/>
</dbReference>
<reference evidence="4 5" key="1">
    <citation type="submission" date="2018-03" db="EMBL/GenBank/DDBJ databases">
        <title>Brevisbacillus phylogenomics.</title>
        <authorList>
            <person name="Dunlap C."/>
        </authorList>
    </citation>
    <scope>NUCLEOTIDE SEQUENCE [LARGE SCALE GENOMIC DNA]</scope>
    <source>
        <strain evidence="4 5">NRRL NRS-1210</strain>
    </source>
</reference>
<gene>
    <name evidence="4" type="ORF">C7R93_07600</name>
</gene>
<dbReference type="InterPro" id="IPR011991">
    <property type="entry name" value="ArsR-like_HTH"/>
</dbReference>
<dbReference type="SMART" id="SM00418">
    <property type="entry name" value="HTH_ARSR"/>
    <property type="match status" value="1"/>
</dbReference>